<protein>
    <submittedName>
        <fullName evidence="2">Uncharacterized protein</fullName>
    </submittedName>
</protein>
<gene>
    <name evidence="2" type="ORF">PGTUg99_037067</name>
</gene>
<dbReference type="EMBL" id="VDEP01000035">
    <property type="protein sequence ID" value="KAA1136679.1"/>
    <property type="molecule type" value="Genomic_DNA"/>
</dbReference>
<sequence length="123" mass="12758">MAIIKVLAISPVMISNTSLGSKTTVSTPQPSPMNNVTFEETDINTAPSASTSSLIPSNFSAQPKDQGEGTSRASPDSHAIDSPDEGPLASIPIGKGKARATPPGSHSPAKKETCKYRIIVLDL</sequence>
<dbReference type="AlphaFoldDB" id="A0A5B0SGT1"/>
<evidence type="ECO:0000256" key="1">
    <source>
        <dbReference type="SAM" id="MobiDB-lite"/>
    </source>
</evidence>
<dbReference type="Proteomes" id="UP000325313">
    <property type="component" value="Unassembled WGS sequence"/>
</dbReference>
<evidence type="ECO:0000313" key="3">
    <source>
        <dbReference type="Proteomes" id="UP000325313"/>
    </source>
</evidence>
<feature type="compositionally biased region" description="Polar residues" evidence="1">
    <location>
        <begin position="18"/>
        <end position="74"/>
    </location>
</feature>
<feature type="region of interest" description="Disordered" evidence="1">
    <location>
        <begin position="18"/>
        <end position="113"/>
    </location>
</feature>
<organism evidence="2 3">
    <name type="scientific">Puccinia graminis f. sp. tritici</name>
    <dbReference type="NCBI Taxonomy" id="56615"/>
    <lineage>
        <taxon>Eukaryota</taxon>
        <taxon>Fungi</taxon>
        <taxon>Dikarya</taxon>
        <taxon>Basidiomycota</taxon>
        <taxon>Pucciniomycotina</taxon>
        <taxon>Pucciniomycetes</taxon>
        <taxon>Pucciniales</taxon>
        <taxon>Pucciniaceae</taxon>
        <taxon>Puccinia</taxon>
    </lineage>
</organism>
<proteinExistence type="predicted"/>
<accession>A0A5B0SGT1</accession>
<evidence type="ECO:0000313" key="2">
    <source>
        <dbReference type="EMBL" id="KAA1136679.1"/>
    </source>
</evidence>
<name>A0A5B0SGT1_PUCGR</name>
<reference evidence="2 3" key="1">
    <citation type="submission" date="2019-05" db="EMBL/GenBank/DDBJ databases">
        <title>Emergence of the Ug99 lineage of the wheat stem rust pathogen through somatic hybridization.</title>
        <authorList>
            <person name="Li F."/>
            <person name="Upadhyaya N.M."/>
            <person name="Sperschneider J."/>
            <person name="Matny O."/>
            <person name="Nguyen-Phuc H."/>
            <person name="Mago R."/>
            <person name="Raley C."/>
            <person name="Miller M.E."/>
            <person name="Silverstein K.A.T."/>
            <person name="Henningsen E."/>
            <person name="Hirsch C.D."/>
            <person name="Visser B."/>
            <person name="Pretorius Z.A."/>
            <person name="Steffenson B.J."/>
            <person name="Schwessinger B."/>
            <person name="Dodds P.N."/>
            <person name="Figueroa M."/>
        </authorList>
    </citation>
    <scope>NUCLEOTIDE SEQUENCE [LARGE SCALE GENOMIC DNA]</scope>
    <source>
        <strain evidence="2 3">Ug99</strain>
    </source>
</reference>
<comment type="caution">
    <text evidence="2">The sequence shown here is derived from an EMBL/GenBank/DDBJ whole genome shotgun (WGS) entry which is preliminary data.</text>
</comment>